<evidence type="ECO:0000259" key="18">
    <source>
        <dbReference type="Pfam" id="PF22248"/>
    </source>
</evidence>
<dbReference type="Pfam" id="PF04389">
    <property type="entry name" value="Peptidase_M28"/>
    <property type="match status" value="1"/>
</dbReference>
<evidence type="ECO:0000256" key="7">
    <source>
        <dbReference type="ARBA" id="ARBA00022801"/>
    </source>
</evidence>
<dbReference type="GO" id="GO:0046872">
    <property type="term" value="F:metal ion binding"/>
    <property type="evidence" value="ECO:0007669"/>
    <property type="project" value="UniProtKB-KW"/>
</dbReference>
<feature type="transmembrane region" description="Helical" evidence="16">
    <location>
        <begin position="615"/>
        <end position="633"/>
    </location>
</feature>
<evidence type="ECO:0000256" key="16">
    <source>
        <dbReference type="SAM" id="Phobius"/>
    </source>
</evidence>
<comment type="subcellular location">
    <subcellularLocation>
        <location evidence="2">Endoplasmic reticulum membrane</location>
        <topology evidence="2">Multi-pass membrane protein</topology>
    </subcellularLocation>
</comment>
<feature type="transmembrane region" description="Helical" evidence="16">
    <location>
        <begin position="52"/>
        <end position="69"/>
    </location>
</feature>
<evidence type="ECO:0000256" key="9">
    <source>
        <dbReference type="ARBA" id="ARBA00022833"/>
    </source>
</evidence>
<dbReference type="PANTHER" id="PTHR12147">
    <property type="entry name" value="METALLOPEPTIDASE M28 FAMILY MEMBER"/>
    <property type="match status" value="1"/>
</dbReference>
<dbReference type="FunFam" id="3.40.630.10:FF:000008">
    <property type="entry name" value="Endoplasmic reticulum metallopeptidase 1"/>
    <property type="match status" value="1"/>
</dbReference>
<dbReference type="EMBL" id="JARGDH010000001">
    <property type="protein sequence ID" value="KAL0278693.1"/>
    <property type="molecule type" value="Genomic_DNA"/>
</dbReference>
<evidence type="ECO:0000256" key="1">
    <source>
        <dbReference type="ARBA" id="ARBA00001947"/>
    </source>
</evidence>
<dbReference type="GO" id="GO:0005789">
    <property type="term" value="C:endoplasmic reticulum membrane"/>
    <property type="evidence" value="ECO:0007669"/>
    <property type="project" value="UniProtKB-SubCell"/>
</dbReference>
<feature type="compositionally biased region" description="Basic and acidic residues" evidence="15">
    <location>
        <begin position="22"/>
        <end position="32"/>
    </location>
</feature>
<evidence type="ECO:0000313" key="20">
    <source>
        <dbReference type="EMBL" id="KAL0278693.1"/>
    </source>
</evidence>
<dbReference type="InterPro" id="IPR053973">
    <property type="entry name" value="ERMP1-like_C"/>
</dbReference>
<dbReference type="InterPro" id="IPR053974">
    <property type="entry name" value="ERMP1_1-A_TM"/>
</dbReference>
<feature type="domain" description="Peptidase M28" evidence="17">
    <location>
        <begin position="173"/>
        <end position="365"/>
    </location>
</feature>
<evidence type="ECO:0000256" key="6">
    <source>
        <dbReference type="ARBA" id="ARBA00022723"/>
    </source>
</evidence>
<evidence type="ECO:0000256" key="14">
    <source>
        <dbReference type="ARBA" id="ARBA00078796"/>
    </source>
</evidence>
<keyword evidence="10 16" id="KW-1133">Transmembrane helix</keyword>
<evidence type="ECO:0000256" key="11">
    <source>
        <dbReference type="ARBA" id="ARBA00023049"/>
    </source>
</evidence>
<evidence type="ECO:0000259" key="17">
    <source>
        <dbReference type="Pfam" id="PF04389"/>
    </source>
</evidence>
<evidence type="ECO:0000256" key="12">
    <source>
        <dbReference type="ARBA" id="ARBA00023136"/>
    </source>
</evidence>
<proteinExistence type="inferred from homology"/>
<sequence length="905" mass="102754">MIASSFQMMNGMSGVRLRMGRNEDVSSRDGVSRRKSNKSTNLPQVTAPGTTPLYYAFILFAVYAIMFWIQGSMDSFQYPTVRRLADIENYPDDFIAERAMERLVKLTDIGPRVAGSYENEVLAVKVLTEEIRKIMKEANLKKHKIELEVKKYSGSFPLRFLDGLTNVYRDVQNVIVKLSPQSGSRHSLLLNCHFDSVPDSPGGSDDGAGCAVMLEILYMLSKSKTPLKNNVVFLFNGAEENLLHGSHGFITQHRWAKEVRAFINLEACGAGGREVLFQSGPQSPWIMKLYAENVRYPFASSLAQEVFESGIIPGDTDFRVFRDFGNISGLDFAWSTNGYVYHTKFDNVDQIPLETLQRTGENILGLTRGMANAQELSDVARFRPGNMIYFDVLGLYLVRWPEMFGNFINIITTILSFWVLRLDLIDAEKEGIRPKLYLETAGKVLGVIVFSSLCSTLATLCISGFISLIGRSMSWYSKPMWLVFLYIIPTVTTVMVFQHYFSGKFLKTIKSRMVLFHIYFNVYQFFWTCILLVLTMLKIRSGYIAWMWVVSPVAVKLVLRAVRKPLPKNPNLKWLLFVLSSVFTPAIQYINMLVGFFSLFIPIMGRSGTQINSEIVTALFTNITCGLLFSYVIPIITVIENPKKIFSIMGIVFPSALLLLLFTPLGFPYSGDTYAPRPQRYMLLHTQRTFHNRHGVEIGSESGYWIVDHDCNSPHTAAPFVPELNYAKQMDKDCEKHLYCGFPYLMPVLSFIRKTHWIVTSPPKIDVDTTMKVVSRARLGDDIVRVTLDISGPDHMGLILSPKPGVQFDQWSLNDDQPVRGPLWNGQETYFVYYASSSGSKNWEIFVDFKIQNGNFNETIMDVAVISHYLHGPKKNDIGFKRMLAQFPPWTAVNSWTATYKSYIV</sequence>
<feature type="transmembrane region" description="Helical" evidence="16">
    <location>
        <begin position="481"/>
        <end position="501"/>
    </location>
</feature>
<reference evidence="20" key="1">
    <citation type="journal article" date="2024" name="Gigascience">
        <title>Chromosome-level genome of the poultry shaft louse Menopon gallinae provides insight into the host-switching and adaptive evolution of parasitic lice.</title>
        <authorList>
            <person name="Xu Y."/>
            <person name="Ma L."/>
            <person name="Liu S."/>
            <person name="Liang Y."/>
            <person name="Liu Q."/>
            <person name="He Z."/>
            <person name="Tian L."/>
            <person name="Duan Y."/>
            <person name="Cai W."/>
            <person name="Li H."/>
            <person name="Song F."/>
        </authorList>
    </citation>
    <scope>NUCLEOTIDE SEQUENCE</scope>
    <source>
        <strain evidence="20">Cailab_2023a</strain>
    </source>
</reference>
<evidence type="ECO:0000256" key="8">
    <source>
        <dbReference type="ARBA" id="ARBA00022824"/>
    </source>
</evidence>
<feature type="region of interest" description="Disordered" evidence="15">
    <location>
        <begin position="22"/>
        <end position="44"/>
    </location>
</feature>
<keyword evidence="8" id="KW-0256">Endoplasmic reticulum</keyword>
<evidence type="ECO:0000256" key="5">
    <source>
        <dbReference type="ARBA" id="ARBA00022692"/>
    </source>
</evidence>
<keyword evidence="12 16" id="KW-0472">Membrane</keyword>
<dbReference type="GO" id="GO:0008235">
    <property type="term" value="F:metalloexopeptidase activity"/>
    <property type="evidence" value="ECO:0007669"/>
    <property type="project" value="InterPro"/>
</dbReference>
<evidence type="ECO:0000256" key="2">
    <source>
        <dbReference type="ARBA" id="ARBA00004477"/>
    </source>
</evidence>
<feature type="domain" description="Endoplasmic reticulum metallopeptidase 1-like C-terminal" evidence="18">
    <location>
        <begin position="676"/>
        <end position="903"/>
    </location>
</feature>
<accession>A0AAW2IAA9</accession>
<keyword evidence="4" id="KW-0645">Protease</keyword>
<dbReference type="Gene3D" id="3.40.630.10">
    <property type="entry name" value="Zn peptidases"/>
    <property type="match status" value="1"/>
</dbReference>
<comment type="caution">
    <text evidence="20">The sequence shown here is derived from an EMBL/GenBank/DDBJ whole genome shotgun (WGS) entry which is preliminary data.</text>
</comment>
<comment type="cofactor">
    <cofactor evidence="1">
        <name>Zn(2+)</name>
        <dbReference type="ChEBI" id="CHEBI:29105"/>
    </cofactor>
</comment>
<feature type="transmembrane region" description="Helical" evidence="16">
    <location>
        <begin position="645"/>
        <end position="667"/>
    </location>
</feature>
<dbReference type="PANTHER" id="PTHR12147:SF22">
    <property type="entry name" value="ENDOPLASMIC RETICULUM METALLOPEPTIDASE 1"/>
    <property type="match status" value="1"/>
</dbReference>
<feature type="transmembrane region" description="Helical" evidence="16">
    <location>
        <begin position="543"/>
        <end position="562"/>
    </location>
</feature>
<protein>
    <recommendedName>
        <fullName evidence="14">FXNA-like protease</fullName>
    </recommendedName>
</protein>
<feature type="transmembrane region" description="Helical" evidence="16">
    <location>
        <begin position="574"/>
        <end position="603"/>
    </location>
</feature>
<dbReference type="InterPro" id="IPR007484">
    <property type="entry name" value="Peptidase_M28"/>
</dbReference>
<evidence type="ECO:0000256" key="13">
    <source>
        <dbReference type="ARBA" id="ARBA00023180"/>
    </source>
</evidence>
<dbReference type="InterPro" id="IPR048024">
    <property type="entry name" value="Fxna-like_M28_dom"/>
</dbReference>
<feature type="domain" description="Endoplasmic reticulum metallopeptidase 1/1-A TM" evidence="19">
    <location>
        <begin position="444"/>
        <end position="659"/>
    </location>
</feature>
<dbReference type="InterPro" id="IPR045175">
    <property type="entry name" value="M28_fam"/>
</dbReference>
<feature type="transmembrane region" description="Helical" evidence="16">
    <location>
        <begin position="513"/>
        <end position="537"/>
    </location>
</feature>
<keyword evidence="9" id="KW-0862">Zinc</keyword>
<keyword evidence="6" id="KW-0479">Metal-binding</keyword>
<dbReference type="GO" id="GO:0006508">
    <property type="term" value="P:proteolysis"/>
    <property type="evidence" value="ECO:0007669"/>
    <property type="project" value="UniProtKB-KW"/>
</dbReference>
<dbReference type="Pfam" id="PF22248">
    <property type="entry name" value="ERMP1_C"/>
    <property type="match status" value="1"/>
</dbReference>
<organism evidence="20">
    <name type="scientific">Menopon gallinae</name>
    <name type="common">poultry shaft louse</name>
    <dbReference type="NCBI Taxonomy" id="328185"/>
    <lineage>
        <taxon>Eukaryota</taxon>
        <taxon>Metazoa</taxon>
        <taxon>Ecdysozoa</taxon>
        <taxon>Arthropoda</taxon>
        <taxon>Hexapoda</taxon>
        <taxon>Insecta</taxon>
        <taxon>Pterygota</taxon>
        <taxon>Neoptera</taxon>
        <taxon>Paraneoptera</taxon>
        <taxon>Psocodea</taxon>
        <taxon>Troctomorpha</taxon>
        <taxon>Phthiraptera</taxon>
        <taxon>Amblycera</taxon>
        <taxon>Menoponidae</taxon>
        <taxon>Menopon</taxon>
    </lineage>
</organism>
<comment type="similarity">
    <text evidence="3">Belongs to the peptidase M28 family.</text>
</comment>
<dbReference type="Pfam" id="PF22249">
    <property type="entry name" value="ERMP1-TM"/>
    <property type="match status" value="1"/>
</dbReference>
<evidence type="ECO:0000256" key="15">
    <source>
        <dbReference type="SAM" id="MobiDB-lite"/>
    </source>
</evidence>
<feature type="transmembrane region" description="Helical" evidence="16">
    <location>
        <begin position="404"/>
        <end position="424"/>
    </location>
</feature>
<evidence type="ECO:0000256" key="10">
    <source>
        <dbReference type="ARBA" id="ARBA00022989"/>
    </source>
</evidence>
<evidence type="ECO:0000256" key="3">
    <source>
        <dbReference type="ARBA" id="ARBA00010918"/>
    </source>
</evidence>
<evidence type="ECO:0000259" key="19">
    <source>
        <dbReference type="Pfam" id="PF22249"/>
    </source>
</evidence>
<name>A0AAW2IAA9_9NEOP</name>
<gene>
    <name evidence="20" type="ORF">PYX00_000439</name>
</gene>
<keyword evidence="5 16" id="KW-0812">Transmembrane</keyword>
<dbReference type="AlphaFoldDB" id="A0AAW2IAA9"/>
<keyword evidence="11" id="KW-0482">Metalloprotease</keyword>
<feature type="transmembrane region" description="Helical" evidence="16">
    <location>
        <begin position="444"/>
        <end position="469"/>
    </location>
</feature>
<evidence type="ECO:0000256" key="4">
    <source>
        <dbReference type="ARBA" id="ARBA00022670"/>
    </source>
</evidence>
<keyword evidence="7" id="KW-0378">Hydrolase</keyword>
<keyword evidence="13" id="KW-0325">Glycoprotein</keyword>
<dbReference type="SUPFAM" id="SSF53187">
    <property type="entry name" value="Zn-dependent exopeptidases"/>
    <property type="match status" value="1"/>
</dbReference>
<dbReference type="CDD" id="cd03875">
    <property type="entry name" value="M28_Fxna_like"/>
    <property type="match status" value="1"/>
</dbReference>